<gene>
    <name evidence="1" type="ORF">CGI_10013624</name>
</gene>
<organism evidence="1">
    <name type="scientific">Magallana gigas</name>
    <name type="common">Pacific oyster</name>
    <name type="synonym">Crassostrea gigas</name>
    <dbReference type="NCBI Taxonomy" id="29159"/>
    <lineage>
        <taxon>Eukaryota</taxon>
        <taxon>Metazoa</taxon>
        <taxon>Spiralia</taxon>
        <taxon>Lophotrochozoa</taxon>
        <taxon>Mollusca</taxon>
        <taxon>Bivalvia</taxon>
        <taxon>Autobranchia</taxon>
        <taxon>Pteriomorphia</taxon>
        <taxon>Ostreida</taxon>
        <taxon>Ostreoidea</taxon>
        <taxon>Ostreidae</taxon>
        <taxon>Magallana</taxon>
    </lineage>
</organism>
<dbReference type="InParanoid" id="K1PNF9"/>
<accession>K1PNF9</accession>
<dbReference type="AlphaFoldDB" id="K1PNF9"/>
<evidence type="ECO:0000313" key="1">
    <source>
        <dbReference type="EMBL" id="EKC23203.1"/>
    </source>
</evidence>
<sequence>MDNRLFVGVISFPIFYFVKEWLLKQKKVINEERRRVIKEIRMKQQEEYDEMLRREREHCGP</sequence>
<protein>
    <submittedName>
        <fullName evidence="1">Uncharacterized protein</fullName>
    </submittedName>
</protein>
<name>K1PNF9_MAGGI</name>
<dbReference type="EMBL" id="JH819065">
    <property type="protein sequence ID" value="EKC23203.1"/>
    <property type="molecule type" value="Genomic_DNA"/>
</dbReference>
<reference evidence="1" key="1">
    <citation type="journal article" date="2012" name="Nature">
        <title>The oyster genome reveals stress adaptation and complexity of shell formation.</title>
        <authorList>
            <person name="Zhang G."/>
            <person name="Fang X."/>
            <person name="Guo X."/>
            <person name="Li L."/>
            <person name="Luo R."/>
            <person name="Xu F."/>
            <person name="Yang P."/>
            <person name="Zhang L."/>
            <person name="Wang X."/>
            <person name="Qi H."/>
            <person name="Xiong Z."/>
            <person name="Que H."/>
            <person name="Xie Y."/>
            <person name="Holland P.W."/>
            <person name="Paps J."/>
            <person name="Zhu Y."/>
            <person name="Wu F."/>
            <person name="Chen Y."/>
            <person name="Wang J."/>
            <person name="Peng C."/>
            <person name="Meng J."/>
            <person name="Yang L."/>
            <person name="Liu J."/>
            <person name="Wen B."/>
            <person name="Zhang N."/>
            <person name="Huang Z."/>
            <person name="Zhu Q."/>
            <person name="Feng Y."/>
            <person name="Mount A."/>
            <person name="Hedgecock D."/>
            <person name="Xu Z."/>
            <person name="Liu Y."/>
            <person name="Domazet-Loso T."/>
            <person name="Du Y."/>
            <person name="Sun X."/>
            <person name="Zhang S."/>
            <person name="Liu B."/>
            <person name="Cheng P."/>
            <person name="Jiang X."/>
            <person name="Li J."/>
            <person name="Fan D."/>
            <person name="Wang W."/>
            <person name="Fu W."/>
            <person name="Wang T."/>
            <person name="Wang B."/>
            <person name="Zhang J."/>
            <person name="Peng Z."/>
            <person name="Li Y."/>
            <person name="Li N."/>
            <person name="Wang J."/>
            <person name="Chen M."/>
            <person name="He Y."/>
            <person name="Tan F."/>
            <person name="Song X."/>
            <person name="Zheng Q."/>
            <person name="Huang R."/>
            <person name="Yang H."/>
            <person name="Du X."/>
            <person name="Chen L."/>
            <person name="Yang M."/>
            <person name="Gaffney P.M."/>
            <person name="Wang S."/>
            <person name="Luo L."/>
            <person name="She Z."/>
            <person name="Ming Y."/>
            <person name="Huang W."/>
            <person name="Zhang S."/>
            <person name="Huang B."/>
            <person name="Zhang Y."/>
            <person name="Qu T."/>
            <person name="Ni P."/>
            <person name="Miao G."/>
            <person name="Wang J."/>
            <person name="Wang Q."/>
            <person name="Steinberg C.E."/>
            <person name="Wang H."/>
            <person name="Li N."/>
            <person name="Qian L."/>
            <person name="Zhang G."/>
            <person name="Li Y."/>
            <person name="Yang H."/>
            <person name="Liu X."/>
            <person name="Wang J."/>
            <person name="Yin Y."/>
            <person name="Wang J."/>
        </authorList>
    </citation>
    <scope>NUCLEOTIDE SEQUENCE [LARGE SCALE GENOMIC DNA]</scope>
    <source>
        <strain evidence="1">05x7-T-G4-1.051#20</strain>
    </source>
</reference>
<dbReference type="HOGENOM" id="CLU_2924852_0_0_1"/>
<proteinExistence type="predicted"/>